<evidence type="ECO:0000313" key="2">
    <source>
        <dbReference type="EMBL" id="KAA5538390.1"/>
    </source>
</evidence>
<keyword evidence="1" id="KW-0472">Membrane</keyword>
<comment type="caution">
    <text evidence="2">The sequence shown here is derived from an EMBL/GenBank/DDBJ whole genome shotgun (WGS) entry which is preliminary data.</text>
</comment>
<keyword evidence="1" id="KW-0812">Transmembrane</keyword>
<sequence length="439" mass="50321">MGNLKTIQCPNCGSKKVKYLDDNMFECLNCQTSFYVDTNQTSVNHKHTYTNRPTAAPITFNPKRALWIFLGIIVFVFALLIPVLFFTTNNSSTSGFSTSENTKAKDYTFNISSSVAFIDQSKNLKIFMTGSIRSSDYNNNKYKDKVFWAVYDAVKGAYDQIEPLEVTSTTAANYWHRTECFKFDDGNIYIIVGNNLLYKYDAVTKSMQFLNNDVIASVKEMQSGIANIDDATHKYSAFKLKSNSGKEITYYPISKVYYTDNFRQTVEPRSYPNEKPTTFFFQTNNQPSYLVRYNAMYSLGYPFCFDPHIESVFDEDENFIRASFSNYWVSASHLIDMEVLNTDNKVYDMTVLDFRDGIVALGVKTTNVSSEKFKIQWQDYNGKLLWSAPAEVSHLYDFSGAISKTNGLVFGSREDYFVYNNKGELVKKLVLDELSFDLD</sequence>
<evidence type="ECO:0000313" key="3">
    <source>
        <dbReference type="Proteomes" id="UP000325141"/>
    </source>
</evidence>
<organism evidence="2 3">
    <name type="scientific">Paenimyroides baculatum</name>
    <dbReference type="NCBI Taxonomy" id="2608000"/>
    <lineage>
        <taxon>Bacteria</taxon>
        <taxon>Pseudomonadati</taxon>
        <taxon>Bacteroidota</taxon>
        <taxon>Flavobacteriia</taxon>
        <taxon>Flavobacteriales</taxon>
        <taxon>Flavobacteriaceae</taxon>
        <taxon>Paenimyroides</taxon>
    </lineage>
</organism>
<feature type="transmembrane region" description="Helical" evidence="1">
    <location>
        <begin position="65"/>
        <end position="86"/>
    </location>
</feature>
<keyword evidence="1" id="KW-1133">Transmembrane helix</keyword>
<dbReference type="EMBL" id="VWSG01000001">
    <property type="protein sequence ID" value="KAA5538390.1"/>
    <property type="molecule type" value="Genomic_DNA"/>
</dbReference>
<dbReference type="Proteomes" id="UP000325141">
    <property type="component" value="Unassembled WGS sequence"/>
</dbReference>
<reference evidence="2 3" key="1">
    <citation type="submission" date="2019-09" db="EMBL/GenBank/DDBJ databases">
        <title>Genome sequence and assembly of Flavobacterium sp.</title>
        <authorList>
            <person name="Chhetri G."/>
        </authorList>
    </citation>
    <scope>NUCLEOTIDE SEQUENCE [LARGE SCALE GENOMIC DNA]</scope>
    <source>
        <strain evidence="2 3">SNL9</strain>
    </source>
</reference>
<proteinExistence type="predicted"/>
<dbReference type="RefSeq" id="WP_150009726.1">
    <property type="nucleotide sequence ID" value="NZ_VWSG01000001.1"/>
</dbReference>
<name>A0A5M6CVI9_9FLAO</name>
<accession>A0A5M6CVI9</accession>
<keyword evidence="3" id="KW-1185">Reference proteome</keyword>
<evidence type="ECO:0000256" key="1">
    <source>
        <dbReference type="SAM" id="Phobius"/>
    </source>
</evidence>
<protein>
    <submittedName>
        <fullName evidence="2">Uncharacterized protein</fullName>
    </submittedName>
</protein>
<dbReference type="AlphaFoldDB" id="A0A5M6CVI9"/>
<gene>
    <name evidence="2" type="ORF">F0460_01955</name>
</gene>